<dbReference type="Proteomes" id="UP000067523">
    <property type="component" value="Chromosome"/>
</dbReference>
<organism evidence="1 2">
    <name type="scientific">Enterococcus rotai</name>
    <dbReference type="NCBI Taxonomy" id="118060"/>
    <lineage>
        <taxon>Bacteria</taxon>
        <taxon>Bacillati</taxon>
        <taxon>Bacillota</taxon>
        <taxon>Bacilli</taxon>
        <taxon>Lactobacillales</taxon>
        <taxon>Enterococcaceae</taxon>
        <taxon>Enterococcus</taxon>
    </lineage>
</organism>
<dbReference type="RefSeq" id="WP_208929101.1">
    <property type="nucleotide sequence ID" value="NZ_CP013655.1"/>
</dbReference>
<dbReference type="EMBL" id="CP013655">
    <property type="protein sequence ID" value="ALS35974.1"/>
    <property type="molecule type" value="Genomic_DNA"/>
</dbReference>
<gene>
    <name evidence="1" type="ORF">ATZ35_02020</name>
</gene>
<dbReference type="AlphaFoldDB" id="A0A0U2WL34"/>
<dbReference type="STRING" id="118060.ATZ35_02020"/>
<name>A0A0U2WL34_9ENTE</name>
<accession>A0A0U2WL34</accession>
<evidence type="ECO:0000313" key="1">
    <source>
        <dbReference type="EMBL" id="ALS35974.1"/>
    </source>
</evidence>
<evidence type="ECO:0000313" key="2">
    <source>
        <dbReference type="Proteomes" id="UP000067523"/>
    </source>
</evidence>
<evidence type="ECO:0008006" key="3">
    <source>
        <dbReference type="Google" id="ProtNLM"/>
    </source>
</evidence>
<proteinExistence type="predicted"/>
<protein>
    <recommendedName>
        <fullName evidence="3">Helix-turn-helix type 11 domain-containing protein</fullName>
    </recommendedName>
</protein>
<dbReference type="KEGG" id="erx:ATZ35_02020"/>
<reference evidence="2" key="1">
    <citation type="submission" date="2015-12" db="EMBL/GenBank/DDBJ databases">
        <authorList>
            <person name="Lauer A."/>
            <person name="Humrighouse B."/>
            <person name="Loparev V."/>
            <person name="Shewmaker P.L."/>
            <person name="Whitney A.M."/>
            <person name="McLaughlin R.W."/>
        </authorList>
    </citation>
    <scope>NUCLEOTIDE SEQUENCE [LARGE SCALE GENOMIC DNA]</scope>
    <source>
        <strain evidence="2">LMG 26678</strain>
    </source>
</reference>
<sequence>MHRLEKVGNILAEQTKKQKTVEQLKGNTAQKISEVLSLARNTVSEDLNKLLTNQEAIRVKSRPVLFFSRQELEKQYSCVFDEQVTVFNHQSRNSRYKIDDVKTLLGMIKNTLEK</sequence>
<keyword evidence="2" id="KW-1185">Reference proteome</keyword>